<dbReference type="EMBL" id="KY965444">
    <property type="protein sequence ID" value="ARW78102.1"/>
    <property type="molecule type" value="Genomic_DNA"/>
</dbReference>
<keyword evidence="12" id="KW-0325">Glycoprotein</keyword>
<dbReference type="HAMAP" id="MF_04035">
    <property type="entry name" value="HSV_GM"/>
    <property type="match status" value="1"/>
</dbReference>
<evidence type="ECO:0000256" key="10">
    <source>
        <dbReference type="ARBA" id="ARBA00023136"/>
    </source>
</evidence>
<evidence type="ECO:0000256" key="7">
    <source>
        <dbReference type="ARBA" id="ARBA00022879"/>
    </source>
</evidence>
<keyword evidence="10 13" id="KW-0472">Membrane</keyword>
<evidence type="ECO:0000256" key="5">
    <source>
        <dbReference type="ARBA" id="ARBA00022844"/>
    </source>
</evidence>
<dbReference type="InterPro" id="IPR000785">
    <property type="entry name" value="Herpes_glycop_M"/>
</dbReference>
<feature type="transmembrane region" description="Helical" evidence="13">
    <location>
        <begin position="77"/>
        <end position="105"/>
    </location>
</feature>
<evidence type="ECO:0000313" key="15">
    <source>
        <dbReference type="Proteomes" id="UP000214863"/>
    </source>
</evidence>
<dbReference type="RefSeq" id="YP_009388540.1">
    <property type="nucleotide sequence ID" value="NC_035117.1"/>
</dbReference>
<keyword evidence="15" id="KW-1185">Reference proteome</keyword>
<evidence type="ECO:0000256" key="6">
    <source>
        <dbReference type="ARBA" id="ARBA00022870"/>
    </source>
</evidence>
<feature type="transmembrane region" description="Helical" evidence="13">
    <location>
        <begin position="270"/>
        <end position="290"/>
    </location>
</feature>
<evidence type="ECO:0000256" key="3">
    <source>
        <dbReference type="ARBA" id="ARBA00022692"/>
    </source>
</evidence>
<evidence type="ECO:0000313" key="14">
    <source>
        <dbReference type="EMBL" id="ARW78102.1"/>
    </source>
</evidence>
<feature type="transmembrane region" description="Helical" evidence="13">
    <location>
        <begin position="239"/>
        <end position="258"/>
    </location>
</feature>
<organism evidence="14">
    <name type="scientific">Common bottlenose dolphin gammaherpesvirus 1 strain Sarasota</name>
    <dbReference type="NCBI Taxonomy" id="2022783"/>
    <lineage>
        <taxon>Viruses</taxon>
        <taxon>Duplodnaviria</taxon>
        <taxon>Heunggongvirae</taxon>
        <taxon>Peploviricota</taxon>
        <taxon>Herviviricetes</taxon>
        <taxon>Herpesvirales</taxon>
        <taxon>Orthoherpesviridae</taxon>
        <taxon>Gammaherpesvirinae</taxon>
        <taxon>Bossavirus</taxon>
        <taxon>Bossavirus delphinidgamma1</taxon>
        <taxon>Delphinid gammaherpesvirus 1</taxon>
    </lineage>
</organism>
<feature type="transmembrane region" description="Helical" evidence="13">
    <location>
        <begin position="210"/>
        <end position="233"/>
    </location>
</feature>
<evidence type="ECO:0000256" key="13">
    <source>
        <dbReference type="SAM" id="Phobius"/>
    </source>
</evidence>
<dbReference type="GO" id="GO:0019031">
    <property type="term" value="C:viral envelope"/>
    <property type="evidence" value="ECO:0007669"/>
    <property type="project" value="UniProtKB-KW"/>
</dbReference>
<feature type="transmembrane region" description="Helical" evidence="13">
    <location>
        <begin position="12"/>
        <end position="37"/>
    </location>
</feature>
<dbReference type="GeneID" id="33194252"/>
<reference evidence="14" key="1">
    <citation type="submission" date="2017-04" db="EMBL/GenBank/DDBJ databases">
        <title>Genome sequence of delphinid gammaherpesvirus 1 from an Atlantic bottlenose dolphin (Tursiops truncatus).</title>
        <authorList>
            <person name="Davison A.J."/>
            <person name="Subramaniam K."/>
            <person name="Kerr K."/>
            <person name="Jacob J.J."/>
            <person name="Landrau-Giovannetti N."/>
            <person name="Waltzek T.B."/>
        </authorList>
    </citation>
    <scope>NUCLEOTIDE SEQUENCE [LARGE SCALE GENOMIC DNA]</scope>
    <source>
        <strain evidence="14">Sarasota</strain>
    </source>
</reference>
<keyword evidence="2" id="KW-1048">Host nucleus</keyword>
<keyword evidence="11" id="KW-1015">Disulfide bond</keyword>
<feature type="transmembrane region" description="Helical" evidence="13">
    <location>
        <begin position="126"/>
        <end position="144"/>
    </location>
</feature>
<keyword evidence="6" id="KW-1043">Host membrane</keyword>
<evidence type="ECO:0000256" key="4">
    <source>
        <dbReference type="ARBA" id="ARBA00022812"/>
    </source>
</evidence>
<evidence type="ECO:0000256" key="8">
    <source>
        <dbReference type="ARBA" id="ARBA00022989"/>
    </source>
</evidence>
<dbReference type="PRINTS" id="PR00333">
    <property type="entry name" value="HSVINTEGRLMP"/>
</dbReference>
<comment type="function">
    <text evidence="1">Envelope glycoprotein important for virion assembly and egress. Plays a role in the correct incorporation of gH-gL into virion membrane. Directs the glycoprotein N (gN) to the host trans-Golgi network.</text>
</comment>
<accession>A0A1Z1NEF8</accession>
<gene>
    <name evidence="14" type="primary">ORF39</name>
</gene>
<proteinExistence type="inferred from homology"/>
<protein>
    <submittedName>
        <fullName evidence="14">Envelope glycoprotein M</fullName>
    </submittedName>
</protein>
<evidence type="ECO:0000256" key="12">
    <source>
        <dbReference type="ARBA" id="ARBA00023180"/>
    </source>
</evidence>
<feature type="transmembrane region" description="Helical" evidence="13">
    <location>
        <begin position="302"/>
        <end position="323"/>
    </location>
</feature>
<name>A0A1Z1NEF8_9GAMA</name>
<evidence type="ECO:0000256" key="2">
    <source>
        <dbReference type="ARBA" id="ARBA00022562"/>
    </source>
</evidence>
<dbReference type="Pfam" id="PF01528">
    <property type="entry name" value="Herpes_glycop"/>
    <property type="match status" value="1"/>
</dbReference>
<dbReference type="Proteomes" id="UP000214863">
    <property type="component" value="Segment"/>
</dbReference>
<dbReference type="KEGG" id="vg:33194252"/>
<keyword evidence="9" id="KW-1039">Host endosome</keyword>
<keyword evidence="8 13" id="KW-1133">Transmembrane helix</keyword>
<evidence type="ECO:0000256" key="11">
    <source>
        <dbReference type="ARBA" id="ARBA00023157"/>
    </source>
</evidence>
<dbReference type="OrthoDB" id="7915at10239"/>
<keyword evidence="3 13" id="KW-0812">Transmembrane</keyword>
<evidence type="ECO:0000256" key="1">
    <source>
        <dbReference type="ARBA" id="ARBA00003017"/>
    </source>
</evidence>
<keyword evidence="7 14" id="KW-0261">Viral envelope protein</keyword>
<sequence length="373" mass="42568">MKSSKNDVFIYGIWLKLLILYFVMFISSIVVPIVAMFPNFGFPCYFNKLVDYGAWKLSEKNVAQHLTPTLFLEAPEMFFYITFVFFTDFLSTVYFVTAAVAVTLARKHIDGLLVLSQWIGSVGSPTIVYIGLLKLWTIQLFIHVLSYKHIYLAAFVYVFHFVLSIIYNYFYITHAETTWSFKMASKTVPKNTMLGNLLRYFKPITTNMHLACLALDTLVFCLSFMMAIGNSFYSFVSDIVIGSINLFLGLTLLWYVFTELWLHKYQKYQFGFYVGVAGASIILTLPLVRYNDIFVAVNLHQLIALNIAAIPCAALFAALVRMIRIYLGLKSRGYAPLESKETPGPKNGDQPPHPYQKSAIMIGYQSDEETDIF</sequence>
<evidence type="ECO:0000256" key="9">
    <source>
        <dbReference type="ARBA" id="ARBA00023046"/>
    </source>
</evidence>
<keyword evidence="4" id="KW-1040">Host Golgi apparatus</keyword>
<feature type="transmembrane region" description="Helical" evidence="13">
    <location>
        <begin position="150"/>
        <end position="172"/>
    </location>
</feature>
<keyword evidence="5" id="KW-0946">Virion</keyword>